<keyword evidence="2 5" id="KW-0812">Transmembrane</keyword>
<dbReference type="Gene3D" id="1.20.58.390">
    <property type="entry name" value="Neurotransmitter-gated ion-channel transmembrane domain"/>
    <property type="match status" value="1"/>
</dbReference>
<dbReference type="GO" id="GO:0004888">
    <property type="term" value="F:transmembrane signaling receptor activity"/>
    <property type="evidence" value="ECO:0007669"/>
    <property type="project" value="InterPro"/>
</dbReference>
<keyword evidence="7" id="KW-1185">Reference proteome</keyword>
<dbReference type="OrthoDB" id="5866477at2759"/>
<feature type="transmembrane region" description="Helical" evidence="5">
    <location>
        <begin position="259"/>
        <end position="276"/>
    </location>
</feature>
<evidence type="ECO:0000313" key="8">
    <source>
        <dbReference type="WBParaSite" id="HCON_00133240-00001"/>
    </source>
</evidence>
<evidence type="ECO:0000256" key="3">
    <source>
        <dbReference type="ARBA" id="ARBA00022989"/>
    </source>
</evidence>
<dbReference type="AlphaFoldDB" id="A0A7I4YSR4"/>
<dbReference type="SUPFAM" id="SSF63712">
    <property type="entry name" value="Nicotinic receptor ligand binding domain-like"/>
    <property type="match status" value="1"/>
</dbReference>
<dbReference type="InterPro" id="IPR036734">
    <property type="entry name" value="Neur_chan_lig-bd_sf"/>
</dbReference>
<evidence type="ECO:0000256" key="1">
    <source>
        <dbReference type="ARBA" id="ARBA00004141"/>
    </source>
</evidence>
<feature type="transmembrane region" description="Helical" evidence="5">
    <location>
        <begin position="225"/>
        <end position="247"/>
    </location>
</feature>
<keyword evidence="4 5" id="KW-0472">Membrane</keyword>
<comment type="subcellular location">
    <subcellularLocation>
        <location evidence="1">Membrane</location>
        <topology evidence="1">Multi-pass membrane protein</topology>
    </subcellularLocation>
</comment>
<dbReference type="Gene3D" id="2.70.170.10">
    <property type="entry name" value="Neurotransmitter-gated ion-channel ligand-binding domain"/>
    <property type="match status" value="1"/>
</dbReference>
<dbReference type="Pfam" id="PF02931">
    <property type="entry name" value="Neur_chan_LBD"/>
    <property type="match status" value="1"/>
</dbReference>
<organism evidence="7 8">
    <name type="scientific">Haemonchus contortus</name>
    <name type="common">Barber pole worm</name>
    <dbReference type="NCBI Taxonomy" id="6289"/>
    <lineage>
        <taxon>Eukaryota</taxon>
        <taxon>Metazoa</taxon>
        <taxon>Ecdysozoa</taxon>
        <taxon>Nematoda</taxon>
        <taxon>Chromadorea</taxon>
        <taxon>Rhabditida</taxon>
        <taxon>Rhabditina</taxon>
        <taxon>Rhabditomorpha</taxon>
        <taxon>Strongyloidea</taxon>
        <taxon>Trichostrongylidae</taxon>
        <taxon>Haemonchus</taxon>
    </lineage>
</organism>
<proteinExistence type="inferred from homology"/>
<name>A0A7I4YSR4_HAECO</name>
<evidence type="ECO:0000256" key="2">
    <source>
        <dbReference type="ARBA" id="ARBA00022692"/>
    </source>
</evidence>
<dbReference type="WBParaSite" id="HCON_00133240-00001">
    <property type="protein sequence ID" value="HCON_00133240-00001"/>
    <property type="gene ID" value="HCON_00133240"/>
</dbReference>
<protein>
    <submittedName>
        <fullName evidence="8">Neur_chan_LBD domain-containing protein</fullName>
    </submittedName>
</protein>
<dbReference type="InterPro" id="IPR018000">
    <property type="entry name" value="Neurotransmitter_ion_chnl_CS"/>
</dbReference>
<dbReference type="InterPro" id="IPR036719">
    <property type="entry name" value="Neuro-gated_channel_TM_sf"/>
</dbReference>
<dbReference type="GO" id="GO:0016020">
    <property type="term" value="C:membrane"/>
    <property type="evidence" value="ECO:0007669"/>
    <property type="project" value="UniProtKB-SubCell"/>
</dbReference>
<dbReference type="InterPro" id="IPR006201">
    <property type="entry name" value="Neur_channel"/>
</dbReference>
<dbReference type="PANTHER" id="PTHR18945">
    <property type="entry name" value="NEUROTRANSMITTER GATED ION CHANNEL"/>
    <property type="match status" value="1"/>
</dbReference>
<dbReference type="PROSITE" id="PS00236">
    <property type="entry name" value="NEUROTR_ION_CHANNEL"/>
    <property type="match status" value="1"/>
</dbReference>
<evidence type="ECO:0000259" key="6">
    <source>
        <dbReference type="Pfam" id="PF02931"/>
    </source>
</evidence>
<keyword evidence="5" id="KW-0813">Transport</keyword>
<comment type="similarity">
    <text evidence="5">Belongs to the ligand-gated ion channel (TC 1.A.9) family.</text>
</comment>
<dbReference type="InterPro" id="IPR006202">
    <property type="entry name" value="Neur_chan_lig-bd"/>
</dbReference>
<reference evidence="8" key="1">
    <citation type="submission" date="2020-12" db="UniProtKB">
        <authorList>
            <consortium name="WormBaseParasite"/>
        </authorList>
    </citation>
    <scope>IDENTIFICATION</scope>
    <source>
        <strain evidence="8">MHco3</strain>
    </source>
</reference>
<evidence type="ECO:0000313" key="7">
    <source>
        <dbReference type="Proteomes" id="UP000025227"/>
    </source>
</evidence>
<keyword evidence="5" id="KW-0406">Ion transport</keyword>
<dbReference type="InterPro" id="IPR038050">
    <property type="entry name" value="Neuro_actylchol_rec"/>
</dbReference>
<feature type="domain" description="Neurotransmitter-gated ion-channel ligand-binding" evidence="6">
    <location>
        <begin position="11"/>
        <end position="222"/>
    </location>
</feature>
<dbReference type="FunFam" id="2.70.170.10:FF:000028">
    <property type="entry name" value="AcetylCholine Receptor"/>
    <property type="match status" value="1"/>
</dbReference>
<dbReference type="GO" id="GO:0005230">
    <property type="term" value="F:extracellular ligand-gated monoatomic ion channel activity"/>
    <property type="evidence" value="ECO:0007669"/>
    <property type="project" value="InterPro"/>
</dbReference>
<sequence>TIDEFFDRQEILISKLLTGYRKDIPPIYSRVRSNPSLANPMLVNVSLSYMKLLSINEPEETIMLIFEYFLNWNDPRLRWNPSDFHGIDGFFVNRDSLWRPDILPYDAQSISDARDSDIQHIHVKSNGDMTYLSSSVMTLVCPIDIRKFPFDQQVCEVGLVSYNFLSRELHLTSTLRLVFNMSESANGEWAINEVSSSDTIPEFEGTLLSYDTVVFTIRLSRSSTFYIVMIILPSFVLTFLCVLGLFWTKFGRTDYLEKLGLGFAAIIAMCTVLEIAEQSIPKTRQLPSISVFIMVNLLLLTIAISIVVMGSKSCEFTPDAKLSEFKRKYVPAFGKALSRSFRLICLVLFPILTVINLLILLLNT</sequence>
<evidence type="ECO:0000256" key="4">
    <source>
        <dbReference type="ARBA" id="ARBA00023136"/>
    </source>
</evidence>
<keyword evidence="3 5" id="KW-1133">Transmembrane helix</keyword>
<accession>A0A7I4YSR4</accession>
<evidence type="ECO:0000256" key="5">
    <source>
        <dbReference type="RuleBase" id="RU000687"/>
    </source>
</evidence>
<dbReference type="OMA" id="MEYWYDA"/>
<keyword evidence="5" id="KW-0407">Ion channel</keyword>
<dbReference type="SUPFAM" id="SSF90112">
    <property type="entry name" value="Neurotransmitter-gated ion-channel transmembrane pore"/>
    <property type="match status" value="1"/>
</dbReference>
<dbReference type="Proteomes" id="UP000025227">
    <property type="component" value="Unplaced"/>
</dbReference>
<feature type="transmembrane region" description="Helical" evidence="5">
    <location>
        <begin position="288"/>
        <end position="309"/>
    </location>
</feature>
<dbReference type="PRINTS" id="PR00252">
    <property type="entry name" value="NRIONCHANNEL"/>
</dbReference>
<feature type="transmembrane region" description="Helical" evidence="5">
    <location>
        <begin position="341"/>
        <end position="362"/>
    </location>
</feature>
<dbReference type="CDD" id="cd18989">
    <property type="entry name" value="LGIC_ECD_cation"/>
    <property type="match status" value="1"/>
</dbReference>